<dbReference type="RefSeq" id="WP_161982484.1">
    <property type="nucleotide sequence ID" value="NZ_BIFT01000002.1"/>
</dbReference>
<dbReference type="Gene3D" id="3.30.420.40">
    <property type="match status" value="2"/>
</dbReference>
<dbReference type="AlphaFoldDB" id="A0A402BFX3"/>
<dbReference type="PANTHER" id="PTHR43190">
    <property type="entry name" value="N-ACETYL-D-GLUCOSAMINE KINASE"/>
    <property type="match status" value="1"/>
</dbReference>
<dbReference type="Pfam" id="PF01869">
    <property type="entry name" value="BcrAD_BadFG"/>
    <property type="match status" value="1"/>
</dbReference>
<reference evidence="3" key="1">
    <citation type="submission" date="2018-12" db="EMBL/GenBank/DDBJ databases">
        <title>Tengunoibacter tsumagoiensis gen. nov., sp. nov., Dictyobacter kobayashii sp. nov., D. alpinus sp. nov., and D. joshuensis sp. nov. and description of Dictyobacteraceae fam. nov. within the order Ktedonobacterales isolated from Tengu-no-mugimeshi.</title>
        <authorList>
            <person name="Wang C.M."/>
            <person name="Zheng Y."/>
            <person name="Sakai Y."/>
            <person name="Toyoda A."/>
            <person name="Minakuchi Y."/>
            <person name="Abe K."/>
            <person name="Yokota A."/>
            <person name="Yabe S."/>
        </authorList>
    </citation>
    <scope>NUCLEOTIDE SEQUENCE [LARGE SCALE GENOMIC DNA]</scope>
    <source>
        <strain evidence="3">Uno16</strain>
    </source>
</reference>
<keyword evidence="2" id="KW-0808">Transferase</keyword>
<organism evidence="2 3">
    <name type="scientific">Dictyobacter alpinus</name>
    <dbReference type="NCBI Taxonomy" id="2014873"/>
    <lineage>
        <taxon>Bacteria</taxon>
        <taxon>Bacillati</taxon>
        <taxon>Chloroflexota</taxon>
        <taxon>Ktedonobacteria</taxon>
        <taxon>Ktedonobacterales</taxon>
        <taxon>Dictyobacteraceae</taxon>
        <taxon>Dictyobacter</taxon>
    </lineage>
</organism>
<dbReference type="GO" id="GO:0016301">
    <property type="term" value="F:kinase activity"/>
    <property type="evidence" value="ECO:0007669"/>
    <property type="project" value="UniProtKB-KW"/>
</dbReference>
<evidence type="ECO:0000313" key="2">
    <source>
        <dbReference type="EMBL" id="GCE30274.1"/>
    </source>
</evidence>
<gene>
    <name evidence="2" type="ORF">KDA_57580</name>
</gene>
<evidence type="ECO:0000313" key="3">
    <source>
        <dbReference type="Proteomes" id="UP000287171"/>
    </source>
</evidence>
<dbReference type="InterPro" id="IPR052519">
    <property type="entry name" value="Euk-type_GlcNAc_Kinase"/>
</dbReference>
<dbReference type="CDD" id="cd24007">
    <property type="entry name" value="ASKHA_NBD_eukNAGK-like"/>
    <property type="match status" value="1"/>
</dbReference>
<protein>
    <submittedName>
        <fullName evidence="2">N-acetylglucosamine kinase</fullName>
    </submittedName>
</protein>
<proteinExistence type="predicted"/>
<dbReference type="InterPro" id="IPR043129">
    <property type="entry name" value="ATPase_NBD"/>
</dbReference>
<comment type="caution">
    <text evidence="2">The sequence shown here is derived from an EMBL/GenBank/DDBJ whole genome shotgun (WGS) entry which is preliminary data.</text>
</comment>
<dbReference type="InterPro" id="IPR002731">
    <property type="entry name" value="ATPase_BadF"/>
</dbReference>
<keyword evidence="2" id="KW-0418">Kinase</keyword>
<dbReference type="SUPFAM" id="SSF53067">
    <property type="entry name" value="Actin-like ATPase domain"/>
    <property type="match status" value="2"/>
</dbReference>
<name>A0A402BFX3_9CHLR</name>
<feature type="domain" description="ATPase BadF/BadG/BcrA/BcrD type" evidence="1">
    <location>
        <begin position="5"/>
        <end position="306"/>
    </location>
</feature>
<dbReference type="PANTHER" id="PTHR43190:SF3">
    <property type="entry name" value="N-ACETYL-D-GLUCOSAMINE KINASE"/>
    <property type="match status" value="1"/>
</dbReference>
<accession>A0A402BFX3</accession>
<keyword evidence="3" id="KW-1185">Reference proteome</keyword>
<dbReference type="Proteomes" id="UP000287171">
    <property type="component" value="Unassembled WGS sequence"/>
</dbReference>
<sequence>MPYILGVDGGNTKTIALIATLDGRIIGSGRSGCGDIYHSFSTSTRSATAVTTAINNITDAVTQALQHAQITLDQVLTSVFNLAGADWPEDFALLQAAMQERHFGQTIVIQNDALGILHAGSIENIGVSVVCGTGCTTGARGPGGRVWHASFWQGTQGSVDLSKNVLNTVVRAELGLEEPTILTNRVLNYFGLDTVEDVLHTLTRREKHTSNIPRIDGLTPILLDEADAGDTVARRIIQQHGWSLGDYAIVAARRVAITQRPFPLILAGGVFRHTSSQLVDTIVERVRQVAPNAQPARAQFEPIIGVLFSALELSGIPITETVRTQLIATQPNATLFDTRG</sequence>
<evidence type="ECO:0000259" key="1">
    <source>
        <dbReference type="Pfam" id="PF01869"/>
    </source>
</evidence>
<dbReference type="EMBL" id="BIFT01000002">
    <property type="protein sequence ID" value="GCE30274.1"/>
    <property type="molecule type" value="Genomic_DNA"/>
</dbReference>